<evidence type="ECO:0000313" key="1">
    <source>
        <dbReference type="EMBL" id="HIS97371.1"/>
    </source>
</evidence>
<accession>A0A9D1G550</accession>
<dbReference type="EMBL" id="DVJS01000134">
    <property type="protein sequence ID" value="HIS97371.1"/>
    <property type="molecule type" value="Genomic_DNA"/>
</dbReference>
<sequence length="308" mass="34253">MTEPTLVILAAGLSSRYGSPKQIDPVGPDGEFIIDYSVFDAIRAGFRKVVFLIAPGMFEDFEEAIGRRVSGHIETAYAFQSLDRLLPEGYAVPEGRVRPWGTSHAVLCCREVVDGPFAMINADDFYGPGAYRIIYDWLRGVDADVRPMRFSMVGYKLGNTVTPSGKVCRGICRTSGGRLEAIKEHTYVVRTAEGPAYSLDGGRTLIPLPEDCTVSMNFWGFTPAIFEEIEKRFPDFLREGLRDDPQAEMLIPNLVGRLLREGVCTVDVMRSGDVWHGMTYREDKPGVVKAIRKLTAEGLYPPSLWGKE</sequence>
<dbReference type="Gene3D" id="3.90.550.10">
    <property type="entry name" value="Spore Coat Polysaccharide Biosynthesis Protein SpsA, Chain A"/>
    <property type="match status" value="1"/>
</dbReference>
<organism evidence="1 2">
    <name type="scientific">Candidatus Scatomorpha pullistercoris</name>
    <dbReference type="NCBI Taxonomy" id="2840929"/>
    <lineage>
        <taxon>Bacteria</taxon>
        <taxon>Bacillati</taxon>
        <taxon>Bacillota</taxon>
        <taxon>Clostridia</taxon>
        <taxon>Eubacteriales</taxon>
        <taxon>Candidatus Scatomorpha</taxon>
    </lineage>
</organism>
<proteinExistence type="predicted"/>
<dbReference type="SUPFAM" id="SSF53448">
    <property type="entry name" value="Nucleotide-diphospho-sugar transferases"/>
    <property type="match status" value="1"/>
</dbReference>
<name>A0A9D1G550_9FIRM</name>
<reference evidence="1" key="1">
    <citation type="submission" date="2020-10" db="EMBL/GenBank/DDBJ databases">
        <authorList>
            <person name="Gilroy R."/>
        </authorList>
    </citation>
    <scope>NUCLEOTIDE SEQUENCE</scope>
    <source>
        <strain evidence="1">ChiHecec3B27-6122</strain>
    </source>
</reference>
<evidence type="ECO:0000313" key="2">
    <source>
        <dbReference type="Proteomes" id="UP000886876"/>
    </source>
</evidence>
<dbReference type="AlphaFoldDB" id="A0A9D1G550"/>
<reference evidence="1" key="2">
    <citation type="journal article" date="2021" name="PeerJ">
        <title>Extensive microbial diversity within the chicken gut microbiome revealed by metagenomics and culture.</title>
        <authorList>
            <person name="Gilroy R."/>
            <person name="Ravi A."/>
            <person name="Getino M."/>
            <person name="Pursley I."/>
            <person name="Horton D.L."/>
            <person name="Alikhan N.F."/>
            <person name="Baker D."/>
            <person name="Gharbi K."/>
            <person name="Hall N."/>
            <person name="Watson M."/>
            <person name="Adriaenssens E.M."/>
            <person name="Foster-Nyarko E."/>
            <person name="Jarju S."/>
            <person name="Secka A."/>
            <person name="Antonio M."/>
            <person name="Oren A."/>
            <person name="Chaudhuri R.R."/>
            <person name="La Ragione R."/>
            <person name="Hildebrand F."/>
            <person name="Pallen M.J."/>
        </authorList>
    </citation>
    <scope>NUCLEOTIDE SEQUENCE</scope>
    <source>
        <strain evidence="1">ChiHecec3B27-6122</strain>
    </source>
</reference>
<protein>
    <submittedName>
        <fullName evidence="1">Nucleotidyltransferase</fullName>
    </submittedName>
</protein>
<gene>
    <name evidence="1" type="ORF">IAD42_05295</name>
</gene>
<dbReference type="InterPro" id="IPR029044">
    <property type="entry name" value="Nucleotide-diphossugar_trans"/>
</dbReference>
<comment type="caution">
    <text evidence="1">The sequence shown here is derived from an EMBL/GenBank/DDBJ whole genome shotgun (WGS) entry which is preliminary data.</text>
</comment>
<dbReference type="Proteomes" id="UP000886876">
    <property type="component" value="Unassembled WGS sequence"/>
</dbReference>